<dbReference type="SUPFAM" id="SSF56954">
    <property type="entry name" value="Outer membrane efflux proteins (OEP)"/>
    <property type="match status" value="1"/>
</dbReference>
<reference evidence="11" key="1">
    <citation type="submission" date="2018-02" db="EMBL/GenBank/DDBJ databases">
        <title>Genome sequencing of Solimonas sp. HR-BB.</title>
        <authorList>
            <person name="Lee Y."/>
            <person name="Jeon C.O."/>
        </authorList>
    </citation>
    <scope>NUCLEOTIDE SEQUENCE [LARGE SCALE GENOMIC DNA]</scope>
    <source>
        <strain evidence="11">HR-U</strain>
    </source>
</reference>
<keyword evidence="5" id="KW-0812">Transmembrane</keyword>
<dbReference type="Proteomes" id="UP000239590">
    <property type="component" value="Unassembled WGS sequence"/>
</dbReference>
<evidence type="ECO:0000256" key="2">
    <source>
        <dbReference type="ARBA" id="ARBA00007613"/>
    </source>
</evidence>
<proteinExistence type="inferred from homology"/>
<dbReference type="InterPro" id="IPR051906">
    <property type="entry name" value="TolC-like"/>
</dbReference>
<keyword evidence="7" id="KW-0998">Cell outer membrane</keyword>
<keyword evidence="4" id="KW-1134">Transmembrane beta strand</keyword>
<evidence type="ECO:0000256" key="3">
    <source>
        <dbReference type="ARBA" id="ARBA00022448"/>
    </source>
</evidence>
<dbReference type="EMBL" id="PTRA01000001">
    <property type="protein sequence ID" value="PQA59409.1"/>
    <property type="molecule type" value="Genomic_DNA"/>
</dbReference>
<evidence type="ECO:0000256" key="4">
    <source>
        <dbReference type="ARBA" id="ARBA00022452"/>
    </source>
</evidence>
<gene>
    <name evidence="10" type="ORF">C5O19_07080</name>
</gene>
<evidence type="ECO:0000256" key="6">
    <source>
        <dbReference type="ARBA" id="ARBA00023136"/>
    </source>
</evidence>
<dbReference type="PANTHER" id="PTHR30026">
    <property type="entry name" value="OUTER MEMBRANE PROTEIN TOLC"/>
    <property type="match status" value="1"/>
</dbReference>
<dbReference type="AlphaFoldDB" id="A0A2S7IP11"/>
<dbReference type="RefSeq" id="WP_104710878.1">
    <property type="nucleotide sequence ID" value="NZ_PTRA01000001.1"/>
</dbReference>
<evidence type="ECO:0000256" key="8">
    <source>
        <dbReference type="SAM" id="Coils"/>
    </source>
</evidence>
<dbReference type="InterPro" id="IPR003423">
    <property type="entry name" value="OMP_efflux"/>
</dbReference>
<keyword evidence="9" id="KW-0732">Signal</keyword>
<feature type="chain" id="PRO_5015652310" evidence="9">
    <location>
        <begin position="22"/>
        <end position="446"/>
    </location>
</feature>
<dbReference type="PANTHER" id="PTHR30026:SF20">
    <property type="entry name" value="OUTER MEMBRANE PROTEIN TOLC"/>
    <property type="match status" value="1"/>
</dbReference>
<sequence length="446" mass="50602">MKTNSFLIAMLVAVLPSLSKAQNAQPGWTLKQCIEYGLKNYGGIRLAQYQVETANQQAREAISQYLPQVTGSGTFTDNIKLQRSVIPANTFGNPEPLTIAFGQKYQTNVAAQATQTIYDKTLLLGIKANEPNKKLAELNNRQTQEEIVYNVAKNYYQVFVSQQQIALLKDNMARTQQVLAILKLQRDNGVIQPVDYTNTEVSYNNARSQLVLAENSLELALNQLKFQMGVSQDQPLMLSDSNIVKQLPKVQKQDFDYHNLVSFQQGERNLDLQRINMERTKAGYLPTLSANASYGTLSFSNEFKGAFQNFLGFGTVGLRLSLPIFDGFRRDAQYQQNKLTVLTQEEQQRLNTESFKLQYNNAESQLVRAKTNTENDDRTVKLAQEVYDITTLQYKQGTKSLTDLLNADKSYREAQSNYINSLINYYQAQLDLEQSQGTLLNFYNQL</sequence>
<keyword evidence="11" id="KW-1185">Reference proteome</keyword>
<keyword evidence="6" id="KW-0472">Membrane</keyword>
<evidence type="ECO:0000256" key="7">
    <source>
        <dbReference type="ARBA" id="ARBA00023237"/>
    </source>
</evidence>
<dbReference type="GO" id="GO:1990281">
    <property type="term" value="C:efflux pump complex"/>
    <property type="evidence" value="ECO:0007669"/>
    <property type="project" value="TreeGrafter"/>
</dbReference>
<keyword evidence="3" id="KW-0813">Transport</keyword>
<evidence type="ECO:0000313" key="11">
    <source>
        <dbReference type="Proteomes" id="UP000239590"/>
    </source>
</evidence>
<evidence type="ECO:0000256" key="5">
    <source>
        <dbReference type="ARBA" id="ARBA00022692"/>
    </source>
</evidence>
<dbReference type="GO" id="GO:0015562">
    <property type="term" value="F:efflux transmembrane transporter activity"/>
    <property type="evidence" value="ECO:0007669"/>
    <property type="project" value="InterPro"/>
</dbReference>
<dbReference type="Gene3D" id="1.20.1600.10">
    <property type="entry name" value="Outer membrane efflux proteins (OEP)"/>
    <property type="match status" value="1"/>
</dbReference>
<accession>A0A2S7IP11</accession>
<dbReference type="Pfam" id="PF02321">
    <property type="entry name" value="OEP"/>
    <property type="match status" value="2"/>
</dbReference>
<dbReference type="OrthoDB" id="9811587at2"/>
<name>A0A2S7IP11_9BACT</name>
<protein>
    <submittedName>
        <fullName evidence="10">TolC family protein</fullName>
    </submittedName>
</protein>
<keyword evidence="8" id="KW-0175">Coiled coil</keyword>
<evidence type="ECO:0000256" key="9">
    <source>
        <dbReference type="SAM" id="SignalP"/>
    </source>
</evidence>
<dbReference type="GO" id="GO:0015288">
    <property type="term" value="F:porin activity"/>
    <property type="evidence" value="ECO:0007669"/>
    <property type="project" value="TreeGrafter"/>
</dbReference>
<evidence type="ECO:0000313" key="10">
    <source>
        <dbReference type="EMBL" id="PQA59409.1"/>
    </source>
</evidence>
<comment type="subcellular location">
    <subcellularLocation>
        <location evidence="1">Cell outer membrane</location>
    </subcellularLocation>
</comment>
<feature type="coiled-coil region" evidence="8">
    <location>
        <begin position="165"/>
        <end position="223"/>
    </location>
</feature>
<dbReference type="GO" id="GO:0009279">
    <property type="term" value="C:cell outer membrane"/>
    <property type="evidence" value="ECO:0007669"/>
    <property type="project" value="UniProtKB-SubCell"/>
</dbReference>
<comment type="similarity">
    <text evidence="2">Belongs to the outer membrane factor (OMF) (TC 1.B.17) family.</text>
</comment>
<feature type="signal peptide" evidence="9">
    <location>
        <begin position="1"/>
        <end position="21"/>
    </location>
</feature>
<comment type="caution">
    <text evidence="10">The sequence shown here is derived from an EMBL/GenBank/DDBJ whole genome shotgun (WGS) entry which is preliminary data.</text>
</comment>
<organism evidence="10 11">
    <name type="scientific">Siphonobacter curvatus</name>
    <dbReference type="NCBI Taxonomy" id="2094562"/>
    <lineage>
        <taxon>Bacteria</taxon>
        <taxon>Pseudomonadati</taxon>
        <taxon>Bacteroidota</taxon>
        <taxon>Cytophagia</taxon>
        <taxon>Cytophagales</taxon>
        <taxon>Cytophagaceae</taxon>
        <taxon>Siphonobacter</taxon>
    </lineage>
</organism>
<evidence type="ECO:0000256" key="1">
    <source>
        <dbReference type="ARBA" id="ARBA00004442"/>
    </source>
</evidence>